<dbReference type="STRING" id="1958950.BZK31_05175"/>
<evidence type="ECO:0000313" key="2">
    <source>
        <dbReference type="EMBL" id="ORC60832.1"/>
    </source>
</evidence>
<gene>
    <name evidence="2" type="ORF">BZK31_05175</name>
</gene>
<dbReference type="GO" id="GO:0010181">
    <property type="term" value="F:FMN binding"/>
    <property type="evidence" value="ECO:0007669"/>
    <property type="project" value="InterPro"/>
</dbReference>
<dbReference type="Pfam" id="PF01613">
    <property type="entry name" value="Flavin_Reduct"/>
    <property type="match status" value="1"/>
</dbReference>
<organism evidence="2 3">
    <name type="scientific">Pseudomonas floridensis</name>
    <dbReference type="NCBI Taxonomy" id="1958950"/>
    <lineage>
        <taxon>Bacteria</taxon>
        <taxon>Pseudomonadati</taxon>
        <taxon>Pseudomonadota</taxon>
        <taxon>Gammaproteobacteria</taxon>
        <taxon>Pseudomonadales</taxon>
        <taxon>Pseudomonadaceae</taxon>
        <taxon>Pseudomonas</taxon>
    </lineage>
</organism>
<dbReference type="Proteomes" id="UP000192815">
    <property type="component" value="Unassembled WGS sequence"/>
</dbReference>
<feature type="domain" description="Flavin reductase like" evidence="1">
    <location>
        <begin position="11"/>
        <end position="56"/>
    </location>
</feature>
<dbReference type="InterPro" id="IPR002563">
    <property type="entry name" value="Flavin_Rdtase-like_dom"/>
</dbReference>
<comment type="caution">
    <text evidence="2">The sequence shown here is derived from an EMBL/GenBank/DDBJ whole genome shotgun (WGS) entry which is preliminary data.</text>
</comment>
<dbReference type="OrthoDB" id="9792858at2"/>
<keyword evidence="3" id="KW-1185">Reference proteome</keyword>
<dbReference type="InterPro" id="IPR012349">
    <property type="entry name" value="Split_barrel_FMN-bd"/>
</dbReference>
<dbReference type="SUPFAM" id="SSF50475">
    <property type="entry name" value="FMN-binding split barrel"/>
    <property type="match status" value="1"/>
</dbReference>
<proteinExistence type="predicted"/>
<name>A0A1X0N9W1_9PSED</name>
<dbReference type="GO" id="GO:0016646">
    <property type="term" value="F:oxidoreductase activity, acting on the CH-NH group of donors, NAD or NADP as acceptor"/>
    <property type="evidence" value="ECO:0007669"/>
    <property type="project" value="UniProtKB-ARBA"/>
</dbReference>
<sequence length="88" mass="9246">MIDATEYENVMGSFPSGVIVITTLNEDGEVVGLTASAFSSLSVDPPLVLFCPNYSSMVGPIKNLIQPQQPVDPTVYSRGGMSALPVLA</sequence>
<reference evidence="3" key="1">
    <citation type="submission" date="2017-02" db="EMBL/GenBank/DDBJ databases">
        <title>Pseudomonas floridae sp. nov., a novel pathogenic bacterial species isolated from tomato.</title>
        <authorList>
            <person name="Timilsina S."/>
            <person name="Vallad G.E."/>
            <person name="Jones J.B."/>
        </authorList>
    </citation>
    <scope>NUCLEOTIDE SEQUENCE [LARGE SCALE GENOMIC DNA]</scope>
    <source>
        <strain evidence="3">GEV388</strain>
    </source>
</reference>
<accession>A0A1X0N9W1</accession>
<protein>
    <recommendedName>
        <fullName evidence="1">Flavin reductase like domain-containing protein</fullName>
    </recommendedName>
</protein>
<dbReference type="AlphaFoldDB" id="A0A1X0N9W1"/>
<dbReference type="RefSeq" id="WP_083181715.1">
    <property type="nucleotide sequence ID" value="NZ_CBCRZR010000011.1"/>
</dbReference>
<dbReference type="EMBL" id="MUIO01000015">
    <property type="protein sequence ID" value="ORC60832.1"/>
    <property type="molecule type" value="Genomic_DNA"/>
</dbReference>
<evidence type="ECO:0000313" key="3">
    <source>
        <dbReference type="Proteomes" id="UP000192815"/>
    </source>
</evidence>
<evidence type="ECO:0000259" key="1">
    <source>
        <dbReference type="Pfam" id="PF01613"/>
    </source>
</evidence>
<dbReference type="Gene3D" id="2.30.110.10">
    <property type="entry name" value="Electron Transport, Fmn-binding Protein, Chain A"/>
    <property type="match status" value="1"/>
</dbReference>